<gene>
    <name evidence="2" type="ORF">HZU75_14625</name>
</gene>
<feature type="transmembrane region" description="Helical" evidence="1">
    <location>
        <begin position="167"/>
        <end position="188"/>
    </location>
</feature>
<dbReference type="KEGG" id="cfon:HZU75_14625"/>
<evidence type="ECO:0000313" key="2">
    <source>
        <dbReference type="EMBL" id="QLI82664.1"/>
    </source>
</evidence>
<protein>
    <submittedName>
        <fullName evidence="2">Uncharacterized protein</fullName>
    </submittedName>
</protein>
<dbReference type="RefSeq" id="WP_180306740.1">
    <property type="nucleotide sequence ID" value="NZ_CP058952.1"/>
</dbReference>
<keyword evidence="3" id="KW-1185">Reference proteome</keyword>
<dbReference type="Proteomes" id="UP000510822">
    <property type="component" value="Chromosome"/>
</dbReference>
<evidence type="ECO:0000256" key="1">
    <source>
        <dbReference type="SAM" id="Phobius"/>
    </source>
</evidence>
<reference evidence="2 3" key="1">
    <citation type="journal article" date="2016" name="Int. J. Syst. Evol. Microbiol.">
        <title>Chitinibacter fontanus sp. nov., isolated from a spring.</title>
        <authorList>
            <person name="Sheu S.Y."/>
            <person name="Li Y.S."/>
            <person name="Young C.C."/>
            <person name="Chen W.M."/>
        </authorList>
    </citation>
    <scope>NUCLEOTIDE SEQUENCE [LARGE SCALE GENOMIC DNA]</scope>
    <source>
        <strain evidence="2 3">STM-7</strain>
    </source>
</reference>
<evidence type="ECO:0000313" key="3">
    <source>
        <dbReference type="Proteomes" id="UP000510822"/>
    </source>
</evidence>
<feature type="transmembrane region" description="Helical" evidence="1">
    <location>
        <begin position="194"/>
        <end position="214"/>
    </location>
</feature>
<keyword evidence="1" id="KW-0812">Transmembrane</keyword>
<keyword evidence="1" id="KW-0472">Membrane</keyword>
<dbReference type="AlphaFoldDB" id="A0A7D5ZGG9"/>
<keyword evidence="1" id="KW-1133">Transmembrane helix</keyword>
<name>A0A7D5ZGG9_9NEIS</name>
<dbReference type="EMBL" id="CP058952">
    <property type="protein sequence ID" value="QLI82664.1"/>
    <property type="molecule type" value="Genomic_DNA"/>
</dbReference>
<proteinExistence type="predicted"/>
<sequence>MNRDNNQMGHDLNGLTEEGFLQFCKSRSFDLDSYNFGKKVVSFHSFTGMVLSPERREREKISSHYGQHPGLDSHRLYVTSKTEVDSHFWLFDPLAGELEIDLPKLDVPLREGQLITVVYGSAYVSKYWRKPELDSIAVGLVNHSTQGLYQLALPNQIRDALKLRDHLNVPTLGTFILVLGAWLGSLALNDQALVMIFGGIALLYALMARLYLLFNMPALPALGFTFDWPMFYLEHKSGLEGLLNRHLTWLADPTLVKKPPKVVSDSD</sequence>
<accession>A0A7D5ZGG9</accession>
<organism evidence="2 3">
    <name type="scientific">Chitinibacter fontanus</name>
    <dbReference type="NCBI Taxonomy" id="1737446"/>
    <lineage>
        <taxon>Bacteria</taxon>
        <taxon>Pseudomonadati</taxon>
        <taxon>Pseudomonadota</taxon>
        <taxon>Betaproteobacteria</taxon>
        <taxon>Neisseriales</taxon>
        <taxon>Chitinibacteraceae</taxon>
        <taxon>Chitinibacter</taxon>
    </lineage>
</organism>